<sequence>MDLLSLAKAVKDRAQEPFTDVLAAARIVTDPRLPLLLVLDRTLFTPLYRASFLAAAAGSGVLSCLAARPCDLESIAERIGCGTGPEDRQRLRAWLDIGVRLGELRRKEGCYRLRSRTAKALARVANDPVAAALEELMRFHVPALRDAPRMLADGGRFTLSDQDGLVIARSSLVVRGFVEAAIDRTLPRAAPVRLLEVGCGSGAYVRHAAGLNPRLTALAVDLQGEVAERAAKNMAQWGLADRVETRRGDVRTLDLQPQFDVVTLHNNIYYFPPEERVEVLARVRSFLAPGGTLLLTSSCRGGRTLGIEVLNLWFEYASFGGPLPREEELLGQLRDAGFDDVRAAGVVPGQPFRVFTGVNAHAGPVGARPAPPAPPAPLPQTAEEAAS</sequence>
<evidence type="ECO:0000313" key="4">
    <source>
        <dbReference type="EMBL" id="QEV63179.1"/>
    </source>
</evidence>
<dbReference type="OrthoDB" id="4680179at2"/>
<dbReference type="EMBL" id="JACHJD010000011">
    <property type="protein sequence ID" value="MBB5106952.1"/>
    <property type="molecule type" value="Genomic_DNA"/>
</dbReference>
<evidence type="ECO:0000313" key="6">
    <source>
        <dbReference type="Proteomes" id="UP000549009"/>
    </source>
</evidence>
<dbReference type="GO" id="GO:0008168">
    <property type="term" value="F:methyltransferase activity"/>
    <property type="evidence" value="ECO:0007669"/>
    <property type="project" value="UniProtKB-KW"/>
</dbReference>
<dbReference type="Proteomes" id="UP000549009">
    <property type="component" value="Unassembled WGS sequence"/>
</dbReference>
<evidence type="ECO:0000256" key="1">
    <source>
        <dbReference type="SAM" id="MobiDB-lite"/>
    </source>
</evidence>
<keyword evidence="6" id="KW-1185">Reference proteome</keyword>
<gene>
    <name evidence="4" type="ORF">CP982_34435</name>
    <name evidence="3" type="ORF">FHS40_006066</name>
</gene>
<dbReference type="SUPFAM" id="SSF53335">
    <property type="entry name" value="S-adenosyl-L-methionine-dependent methyltransferases"/>
    <property type="match status" value="1"/>
</dbReference>
<organism evidence="4 5">
    <name type="scientific">Streptomyces spectabilis</name>
    <dbReference type="NCBI Taxonomy" id="68270"/>
    <lineage>
        <taxon>Bacteria</taxon>
        <taxon>Bacillati</taxon>
        <taxon>Actinomycetota</taxon>
        <taxon>Actinomycetes</taxon>
        <taxon>Kitasatosporales</taxon>
        <taxon>Streptomycetaceae</taxon>
        <taxon>Streptomyces</taxon>
    </lineage>
</organism>
<proteinExistence type="predicted"/>
<dbReference type="PANTHER" id="PTHR43667">
    <property type="entry name" value="CYCLOPROPANE-FATTY-ACYL-PHOSPHOLIPID SYNTHASE"/>
    <property type="match status" value="1"/>
</dbReference>
<dbReference type="GO" id="GO:0032259">
    <property type="term" value="P:methylation"/>
    <property type="evidence" value="ECO:0007669"/>
    <property type="project" value="UniProtKB-KW"/>
</dbReference>
<dbReference type="EMBL" id="CP023690">
    <property type="protein sequence ID" value="QEV63179.1"/>
    <property type="molecule type" value="Genomic_DNA"/>
</dbReference>
<evidence type="ECO:0000313" key="3">
    <source>
        <dbReference type="EMBL" id="MBB5106952.1"/>
    </source>
</evidence>
<dbReference type="Proteomes" id="UP000326505">
    <property type="component" value="Chromosome"/>
</dbReference>
<dbReference type="InterPro" id="IPR050723">
    <property type="entry name" value="CFA/CMAS"/>
</dbReference>
<evidence type="ECO:0000313" key="5">
    <source>
        <dbReference type="Proteomes" id="UP000326505"/>
    </source>
</evidence>
<keyword evidence="4" id="KW-0489">Methyltransferase</keyword>
<evidence type="ECO:0000259" key="2">
    <source>
        <dbReference type="Pfam" id="PF13649"/>
    </source>
</evidence>
<reference evidence="4 5" key="1">
    <citation type="submission" date="2017-09" db="EMBL/GenBank/DDBJ databases">
        <authorList>
            <person name="Lee N."/>
            <person name="Cho B.-K."/>
        </authorList>
    </citation>
    <scope>NUCLEOTIDE SEQUENCE [LARGE SCALE GENOMIC DNA]</scope>
    <source>
        <strain evidence="4 5">ATCC 27465</strain>
    </source>
</reference>
<dbReference type="Gene3D" id="3.40.50.150">
    <property type="entry name" value="Vaccinia Virus protein VP39"/>
    <property type="match status" value="1"/>
</dbReference>
<feature type="region of interest" description="Disordered" evidence="1">
    <location>
        <begin position="365"/>
        <end position="387"/>
    </location>
</feature>
<dbReference type="InterPro" id="IPR041698">
    <property type="entry name" value="Methyltransf_25"/>
</dbReference>
<dbReference type="Gene3D" id="1.10.10.10">
    <property type="entry name" value="Winged helix-like DNA-binding domain superfamily/Winged helix DNA-binding domain"/>
    <property type="match status" value="1"/>
</dbReference>
<dbReference type="RefSeq" id="WP_150514034.1">
    <property type="nucleotide sequence ID" value="NZ_BMSQ01000016.1"/>
</dbReference>
<dbReference type="Pfam" id="PF13649">
    <property type="entry name" value="Methyltransf_25"/>
    <property type="match status" value="1"/>
</dbReference>
<feature type="domain" description="Methyltransferase" evidence="2">
    <location>
        <begin position="195"/>
        <end position="291"/>
    </location>
</feature>
<dbReference type="PANTHER" id="PTHR43667:SF2">
    <property type="entry name" value="FATTY ACID C-METHYL TRANSFERASE"/>
    <property type="match status" value="1"/>
</dbReference>
<keyword evidence="4" id="KW-0808">Transferase</keyword>
<dbReference type="CDD" id="cd02440">
    <property type="entry name" value="AdoMet_MTases"/>
    <property type="match status" value="1"/>
</dbReference>
<reference evidence="3 6" key="2">
    <citation type="submission" date="2020-08" db="EMBL/GenBank/DDBJ databases">
        <title>Genomic Encyclopedia of Type Strains, Phase III (KMG-III): the genomes of soil and plant-associated and newly described type strains.</title>
        <authorList>
            <person name="Whitman W."/>
        </authorList>
    </citation>
    <scope>NUCLEOTIDE SEQUENCE [LARGE SCALE GENOMIC DNA]</scope>
    <source>
        <strain evidence="3 6">CECT 3146</strain>
    </source>
</reference>
<dbReference type="InterPro" id="IPR029063">
    <property type="entry name" value="SAM-dependent_MTases_sf"/>
</dbReference>
<dbReference type="InterPro" id="IPR036388">
    <property type="entry name" value="WH-like_DNA-bd_sf"/>
</dbReference>
<dbReference type="AlphaFoldDB" id="A0A5P2XIN6"/>
<dbReference type="KEGG" id="sspb:CP982_34435"/>
<name>A0A5P2XIN6_STRST</name>
<accession>A0A5P2XIN6</accession>
<feature type="compositionally biased region" description="Pro residues" evidence="1">
    <location>
        <begin position="369"/>
        <end position="378"/>
    </location>
</feature>
<protein>
    <submittedName>
        <fullName evidence="3 4">SAM-dependent methyltransferase</fullName>
    </submittedName>
</protein>